<gene>
    <name evidence="2" type="ORF">RPMA_19040</name>
</gene>
<name>A0ABX8AAL1_9BRAD</name>
<keyword evidence="1" id="KW-1133">Transmembrane helix</keyword>
<evidence type="ECO:0000313" key="3">
    <source>
        <dbReference type="Proteomes" id="UP000682843"/>
    </source>
</evidence>
<keyword evidence="1" id="KW-0812">Transmembrane</keyword>
<dbReference type="Proteomes" id="UP000682843">
    <property type="component" value="Chromosome"/>
</dbReference>
<dbReference type="EMBL" id="CP036498">
    <property type="protein sequence ID" value="QUS40693.1"/>
    <property type="molecule type" value="Genomic_DNA"/>
</dbReference>
<accession>A0ABX8AAL1</accession>
<proteinExistence type="predicted"/>
<keyword evidence="1" id="KW-0472">Membrane</keyword>
<keyword evidence="3" id="KW-1185">Reference proteome</keyword>
<sequence>MLKTPIEGQMHNPLLLGLLLMMSGAALAYSGLPNRYGQSPFFMTRSGLTLIYPAIIASLLAIGAVQIVAAVAAH</sequence>
<reference evidence="2 3" key="1">
    <citation type="submission" date="2019-02" db="EMBL/GenBank/DDBJ databases">
        <title>Emended description of the genus Rhodopseudomonas and description of Rhodopseudomonas albus sp. nov., a non-phototrophic, heavy-metal-tolerant bacterium isolated from garden soil.</title>
        <authorList>
            <person name="Bao Z."/>
            <person name="Cao W.W."/>
            <person name="Sato Y."/>
            <person name="Nishizawa T."/>
            <person name="Zhao J."/>
            <person name="Guo Y."/>
            <person name="Ohta H."/>
        </authorList>
    </citation>
    <scope>NUCLEOTIDE SEQUENCE [LARGE SCALE GENOMIC DNA]</scope>
    <source>
        <strain evidence="2 3">SK50-23</strain>
    </source>
</reference>
<feature type="transmembrane region" description="Helical" evidence="1">
    <location>
        <begin position="52"/>
        <end position="73"/>
    </location>
</feature>
<organism evidence="2 3">
    <name type="scientific">Tardiphaga alba</name>
    <dbReference type="NCBI Taxonomy" id="340268"/>
    <lineage>
        <taxon>Bacteria</taxon>
        <taxon>Pseudomonadati</taxon>
        <taxon>Pseudomonadota</taxon>
        <taxon>Alphaproteobacteria</taxon>
        <taxon>Hyphomicrobiales</taxon>
        <taxon>Nitrobacteraceae</taxon>
        <taxon>Tardiphaga</taxon>
    </lineage>
</organism>
<dbReference type="RefSeq" id="WP_211909284.1">
    <property type="nucleotide sequence ID" value="NZ_CP036498.1"/>
</dbReference>
<protein>
    <submittedName>
        <fullName evidence="2">Uncharacterized protein</fullName>
    </submittedName>
</protein>
<evidence type="ECO:0000313" key="2">
    <source>
        <dbReference type="EMBL" id="QUS40693.1"/>
    </source>
</evidence>
<evidence type="ECO:0000256" key="1">
    <source>
        <dbReference type="SAM" id="Phobius"/>
    </source>
</evidence>